<evidence type="ECO:0000313" key="2">
    <source>
        <dbReference type="EMBL" id="MFC4491804.1"/>
    </source>
</evidence>
<feature type="compositionally biased region" description="Low complexity" evidence="1">
    <location>
        <begin position="50"/>
        <end position="62"/>
    </location>
</feature>
<sequence>MAKTNTKAAPSGAAEEKLQPPAAQAVEPPGVLQPELPPSIQESGAATEGDLQQADAQAADQPPALPPEVTGMFAPDTVEVVAKCEQFRRAGRLFTREVTRIPLSELTVAEFEMLCQEPMLSLQLLRVGGGE</sequence>
<dbReference type="EMBL" id="JBHSEK010000017">
    <property type="protein sequence ID" value="MFC4491804.1"/>
    <property type="molecule type" value="Genomic_DNA"/>
</dbReference>
<evidence type="ECO:0000313" key="3">
    <source>
        <dbReference type="Proteomes" id="UP001595999"/>
    </source>
</evidence>
<protein>
    <recommendedName>
        <fullName evidence="4">Mu-like prophage FluMu N-terminal domain-containing protein</fullName>
    </recommendedName>
</protein>
<evidence type="ECO:0000256" key="1">
    <source>
        <dbReference type="SAM" id="MobiDB-lite"/>
    </source>
</evidence>
<organism evidence="2 3">
    <name type="scientific">Chromobacterium aquaticum</name>
    <dbReference type="NCBI Taxonomy" id="467180"/>
    <lineage>
        <taxon>Bacteria</taxon>
        <taxon>Pseudomonadati</taxon>
        <taxon>Pseudomonadota</taxon>
        <taxon>Betaproteobacteria</taxon>
        <taxon>Neisseriales</taxon>
        <taxon>Chromobacteriaceae</taxon>
        <taxon>Chromobacterium</taxon>
    </lineage>
</organism>
<proteinExistence type="predicted"/>
<dbReference type="SUPFAM" id="SSF160059">
    <property type="entry name" value="PriA/YqbF domain"/>
    <property type="match status" value="1"/>
</dbReference>
<feature type="region of interest" description="Disordered" evidence="1">
    <location>
        <begin position="1"/>
        <end position="71"/>
    </location>
</feature>
<dbReference type="Proteomes" id="UP001595999">
    <property type="component" value="Unassembled WGS sequence"/>
</dbReference>
<keyword evidence="3" id="KW-1185">Reference proteome</keyword>
<reference evidence="3" key="1">
    <citation type="journal article" date="2019" name="Int. J. Syst. Evol. Microbiol.">
        <title>The Global Catalogue of Microorganisms (GCM) 10K type strain sequencing project: providing services to taxonomists for standard genome sequencing and annotation.</title>
        <authorList>
            <consortium name="The Broad Institute Genomics Platform"/>
            <consortium name="The Broad Institute Genome Sequencing Center for Infectious Disease"/>
            <person name="Wu L."/>
            <person name="Ma J."/>
        </authorList>
    </citation>
    <scope>NUCLEOTIDE SEQUENCE [LARGE SCALE GENOMIC DNA]</scope>
    <source>
        <strain evidence="3">CGMCC 4.7608</strain>
    </source>
</reference>
<evidence type="ECO:0008006" key="4">
    <source>
        <dbReference type="Google" id="ProtNLM"/>
    </source>
</evidence>
<comment type="caution">
    <text evidence="2">The sequence shown here is derived from an EMBL/GenBank/DDBJ whole genome shotgun (WGS) entry which is preliminary data.</text>
</comment>
<dbReference type="RefSeq" id="WP_231462966.1">
    <property type="nucleotide sequence ID" value="NZ_JAJOHW010000089.1"/>
</dbReference>
<accession>A0ABV8ZVW9</accession>
<name>A0ABV8ZVW9_9NEIS</name>
<gene>
    <name evidence="2" type="ORF">ACFO0R_19510</name>
</gene>